<protein>
    <submittedName>
        <fullName evidence="1">Uncharacterized protein</fullName>
    </submittedName>
</protein>
<dbReference type="Proteomes" id="UP000002350">
    <property type="component" value="Chromosome"/>
</dbReference>
<evidence type="ECO:0000313" key="1">
    <source>
        <dbReference type="EMBL" id="BAJ01323.1"/>
    </source>
</evidence>
<dbReference type="AntiFam" id="ANF00050">
    <property type="entry name" value="Translation of CRISPR YPEST repeat 1"/>
</dbReference>
<sequence>MHYQVHCRTGSLEIRGFNNASNEHVHCRTGSLEIYGIELGLNIVVHCRTGNLENLVVFTPNMLKVR</sequence>
<proteinExistence type="predicted"/>
<dbReference type="KEGG" id="svo:SVI_1352"/>
<dbReference type="AlphaFoldDB" id="D4ZI24"/>
<dbReference type="HOGENOM" id="CLU_112934_2_0_6"/>
<gene>
    <name evidence="1" type="ordered locus">SVI_1352</name>
</gene>
<dbReference type="EMBL" id="AP011177">
    <property type="protein sequence ID" value="BAJ01323.1"/>
    <property type="molecule type" value="Genomic_DNA"/>
</dbReference>
<reference evidence="2" key="1">
    <citation type="journal article" date="2010" name="Mol. Biosyst.">
        <title>Complete genome sequence and comparative analysis of Shewanella violacea, a psychrophilic and piezophilic bacterium from deep sea floor sediments.</title>
        <authorList>
            <person name="Aono E."/>
            <person name="Baba T."/>
            <person name="Ara T."/>
            <person name="Nishi T."/>
            <person name="Nakamichi T."/>
            <person name="Inamoto E."/>
            <person name="Toyonaga H."/>
            <person name="Hasegawa M."/>
            <person name="Takai Y."/>
            <person name="Okumura Y."/>
            <person name="Baba M."/>
            <person name="Tomita M."/>
            <person name="Kato C."/>
            <person name="Oshima T."/>
            <person name="Nakasone K."/>
            <person name="Mori H."/>
        </authorList>
    </citation>
    <scope>NUCLEOTIDE SEQUENCE [LARGE SCALE GENOMIC DNA]</scope>
    <source>
        <strain evidence="2">JCM 10179 / CIP 106290 / LMG 19151 / DSS12</strain>
    </source>
</reference>
<name>D4ZI24_SHEVD</name>
<keyword evidence="2" id="KW-1185">Reference proteome</keyword>
<evidence type="ECO:0000313" key="2">
    <source>
        <dbReference type="Proteomes" id="UP000002350"/>
    </source>
</evidence>
<accession>D4ZI24</accession>
<organism evidence="1 2">
    <name type="scientific">Shewanella violacea (strain JCM 10179 / CIP 106290 / LMG 19151 / DSS12)</name>
    <dbReference type="NCBI Taxonomy" id="637905"/>
    <lineage>
        <taxon>Bacteria</taxon>
        <taxon>Pseudomonadati</taxon>
        <taxon>Pseudomonadota</taxon>
        <taxon>Gammaproteobacteria</taxon>
        <taxon>Alteromonadales</taxon>
        <taxon>Shewanellaceae</taxon>
        <taxon>Shewanella</taxon>
    </lineage>
</organism>